<evidence type="ECO:0000256" key="4">
    <source>
        <dbReference type="ARBA" id="ARBA00023136"/>
    </source>
</evidence>
<evidence type="ECO:0000313" key="6">
    <source>
        <dbReference type="EMBL" id="SDI98916.1"/>
    </source>
</evidence>
<dbReference type="InterPro" id="IPR011701">
    <property type="entry name" value="MFS"/>
</dbReference>
<dbReference type="Proteomes" id="UP000182130">
    <property type="component" value="Unassembled WGS sequence"/>
</dbReference>
<name>A0A1G8Q307_9MICC</name>
<dbReference type="GO" id="GO:0022857">
    <property type="term" value="F:transmembrane transporter activity"/>
    <property type="evidence" value="ECO:0007669"/>
    <property type="project" value="InterPro"/>
</dbReference>
<keyword evidence="4" id="KW-0472">Membrane</keyword>
<feature type="domain" description="Major facilitator superfamily (MFS) profile" evidence="5">
    <location>
        <begin position="169"/>
        <end position="392"/>
    </location>
</feature>
<gene>
    <name evidence="6" type="ORF">SAMN05216555_10642</name>
</gene>
<evidence type="ECO:0000256" key="1">
    <source>
        <dbReference type="ARBA" id="ARBA00004651"/>
    </source>
</evidence>
<dbReference type="Gene3D" id="1.20.1250.20">
    <property type="entry name" value="MFS general substrate transporter like domains"/>
    <property type="match status" value="1"/>
</dbReference>
<protein>
    <submittedName>
        <fullName evidence="6">Predicted arabinose efflux permease, MFS family</fullName>
    </submittedName>
</protein>
<dbReference type="STRING" id="1045773.SAMN05216555_10642"/>
<dbReference type="PANTHER" id="PTHR23526:SF4">
    <property type="entry name" value="INTEGRAL MEMBRANE TRANSPORT PROTEIN"/>
    <property type="match status" value="1"/>
</dbReference>
<keyword evidence="3" id="KW-1133">Transmembrane helix</keyword>
<dbReference type="PROSITE" id="PS50850">
    <property type="entry name" value="MFS"/>
    <property type="match status" value="1"/>
</dbReference>
<dbReference type="SUPFAM" id="SSF103473">
    <property type="entry name" value="MFS general substrate transporter"/>
    <property type="match status" value="1"/>
</dbReference>
<evidence type="ECO:0000313" key="7">
    <source>
        <dbReference type="Proteomes" id="UP000182130"/>
    </source>
</evidence>
<reference evidence="7" key="1">
    <citation type="submission" date="2016-10" db="EMBL/GenBank/DDBJ databases">
        <authorList>
            <person name="Varghese N."/>
            <person name="Submissions S."/>
        </authorList>
    </citation>
    <scope>NUCLEOTIDE SEQUENCE [LARGE SCALE GENOMIC DNA]</scope>
    <source>
        <strain evidence="7">CGMCC 1.10783</strain>
    </source>
</reference>
<dbReference type="OrthoDB" id="4612864at2"/>
<dbReference type="AlphaFoldDB" id="A0A1G8Q307"/>
<evidence type="ECO:0000259" key="5">
    <source>
        <dbReference type="PROSITE" id="PS50850"/>
    </source>
</evidence>
<keyword evidence="2" id="KW-0812">Transmembrane</keyword>
<dbReference type="GO" id="GO:0005886">
    <property type="term" value="C:plasma membrane"/>
    <property type="evidence" value="ECO:0007669"/>
    <property type="project" value="UniProtKB-SubCell"/>
</dbReference>
<organism evidence="6 7">
    <name type="scientific">Arthrobacter cupressi</name>
    <dbReference type="NCBI Taxonomy" id="1045773"/>
    <lineage>
        <taxon>Bacteria</taxon>
        <taxon>Bacillati</taxon>
        <taxon>Actinomycetota</taxon>
        <taxon>Actinomycetes</taxon>
        <taxon>Micrococcales</taxon>
        <taxon>Micrococcaceae</taxon>
        <taxon>Arthrobacter</taxon>
    </lineage>
</organism>
<comment type="subcellular location">
    <subcellularLocation>
        <location evidence="1">Cell membrane</location>
        <topology evidence="1">Multi-pass membrane protein</topology>
    </subcellularLocation>
</comment>
<dbReference type="RefSeq" id="WP_074588497.1">
    <property type="nucleotide sequence ID" value="NZ_FNEI01000006.1"/>
</dbReference>
<dbReference type="EMBL" id="FNEI01000006">
    <property type="protein sequence ID" value="SDI98916.1"/>
    <property type="molecule type" value="Genomic_DNA"/>
</dbReference>
<keyword evidence="7" id="KW-1185">Reference proteome</keyword>
<dbReference type="Pfam" id="PF07690">
    <property type="entry name" value="MFS_1"/>
    <property type="match status" value="1"/>
</dbReference>
<dbReference type="InterPro" id="IPR036259">
    <property type="entry name" value="MFS_trans_sf"/>
</dbReference>
<evidence type="ECO:0000256" key="3">
    <source>
        <dbReference type="ARBA" id="ARBA00022989"/>
    </source>
</evidence>
<sequence length="392" mass="39467">MIGELGRRSVAALLINSTLIQAITFLVRPAATYRALELDVPGFALGLLAASYAVFPLILAVPTGGLVDRLGERRLMAIGGSIVLACSAFLLLWGSSIAALVIGTALLGAGQMACVVGQQAVVANNATSSRLDSAFGYLTFAASLGQALGPFAISLVGGSSVRPDTQAIFLLATCMGFVMLATTFAISAGTSTTRKKTAAGDGSKGGAVSLLRAPGVARALATSATVLAVVDLTVVYLPALGSERGLSAATVGLMLTTRAVFSMASRLGLGRISRKLGRMKLLVLSLALSTGTLGVAAIPMPVWLLFVVMALLGLGLGIGQPLTMSWLSAQAPAGQRGRALALRLAGNRVGQLVLPSAIGGVAAGLGSAGVFLASAAVVGGTLLLLRGVRLDD</sequence>
<dbReference type="InterPro" id="IPR052528">
    <property type="entry name" value="Sugar_transport-like"/>
</dbReference>
<dbReference type="InterPro" id="IPR020846">
    <property type="entry name" value="MFS_dom"/>
</dbReference>
<dbReference type="PANTHER" id="PTHR23526">
    <property type="entry name" value="INTEGRAL MEMBRANE TRANSPORT PROTEIN-RELATED"/>
    <property type="match status" value="1"/>
</dbReference>
<evidence type="ECO:0000256" key="2">
    <source>
        <dbReference type="ARBA" id="ARBA00022692"/>
    </source>
</evidence>
<accession>A0A1G8Q307</accession>
<proteinExistence type="predicted"/>